<keyword evidence="2" id="KW-0812">Transmembrane</keyword>
<evidence type="ECO:0000313" key="5">
    <source>
        <dbReference type="Proteomes" id="UP000886844"/>
    </source>
</evidence>
<evidence type="ECO:0000256" key="2">
    <source>
        <dbReference type="SAM" id="Phobius"/>
    </source>
</evidence>
<dbReference type="InterPro" id="IPR052336">
    <property type="entry name" value="MlaD_Phospholipid_Transporter"/>
</dbReference>
<accession>A0A9D1Z1G9</accession>
<dbReference type="PANTHER" id="PTHR33371">
    <property type="entry name" value="INTERMEMBRANE PHOSPHOLIPID TRANSPORT SYSTEM BINDING PROTEIN MLAD-RELATED"/>
    <property type="match status" value="1"/>
</dbReference>
<evidence type="ECO:0000313" key="4">
    <source>
        <dbReference type="EMBL" id="HIY69668.1"/>
    </source>
</evidence>
<reference evidence="4" key="1">
    <citation type="journal article" date="2021" name="PeerJ">
        <title>Extensive microbial diversity within the chicken gut microbiome revealed by metagenomics and culture.</title>
        <authorList>
            <person name="Gilroy R."/>
            <person name="Ravi A."/>
            <person name="Getino M."/>
            <person name="Pursley I."/>
            <person name="Horton D.L."/>
            <person name="Alikhan N.F."/>
            <person name="Baker D."/>
            <person name="Gharbi K."/>
            <person name="Hall N."/>
            <person name="Watson M."/>
            <person name="Adriaenssens E.M."/>
            <person name="Foster-Nyarko E."/>
            <person name="Jarju S."/>
            <person name="Secka A."/>
            <person name="Antonio M."/>
            <person name="Oren A."/>
            <person name="Chaudhuri R.R."/>
            <person name="La Ragione R."/>
            <person name="Hildebrand F."/>
            <person name="Pallen M.J."/>
        </authorList>
    </citation>
    <scope>NUCLEOTIDE SEQUENCE</scope>
    <source>
        <strain evidence="4">5134</strain>
    </source>
</reference>
<name>A0A9D1Z1G9_9BACT</name>
<comment type="caution">
    <text evidence="4">The sequence shown here is derived from an EMBL/GenBank/DDBJ whole genome shotgun (WGS) entry which is preliminary data.</text>
</comment>
<protein>
    <submittedName>
        <fullName evidence="4">MCE family protein</fullName>
    </submittedName>
</protein>
<proteinExistence type="predicted"/>
<dbReference type="Proteomes" id="UP000886844">
    <property type="component" value="Unassembled WGS sequence"/>
</dbReference>
<dbReference type="Pfam" id="PF02470">
    <property type="entry name" value="MlaD"/>
    <property type="match status" value="1"/>
</dbReference>
<dbReference type="EMBL" id="DXDA01000074">
    <property type="protein sequence ID" value="HIY69668.1"/>
    <property type="molecule type" value="Genomic_DNA"/>
</dbReference>
<sequence>MKREVKIGLFAVVMIVAAWAGIRFLQGLDIFSRNAVYYASYDQVSGIQAASPILLKGVKVGTVTGISLDPQRSDNVVLQFTIKRQYRIPKDSEAKIFSDGFMGGKAIEILYGKSSEYLEKGDTLRSVRGRDLMDMAGSELEFFKQKISQVTADLSRTLNNLNLLMETNAQSIHGTMQHLDAMTGDLADLLDAEKQNLASAVENLTAFSEMLGQNAPRVDSMMGNLNRISTELADAGFARELSETVGEMNLLLERIQEGDGTVGRLLNDPSLYESLNEASDNLASLLANLEQYPGRYVHFSLFGRSPEKMQAKAERQAAKAAERARRDSLKALR</sequence>
<feature type="transmembrane region" description="Helical" evidence="2">
    <location>
        <begin position="7"/>
        <end position="25"/>
    </location>
</feature>
<organism evidence="4 5">
    <name type="scientific">Candidatus Alistipes intestinigallinarum</name>
    <dbReference type="NCBI Taxonomy" id="2838440"/>
    <lineage>
        <taxon>Bacteria</taxon>
        <taxon>Pseudomonadati</taxon>
        <taxon>Bacteroidota</taxon>
        <taxon>Bacteroidia</taxon>
        <taxon>Bacteroidales</taxon>
        <taxon>Rikenellaceae</taxon>
        <taxon>Alistipes</taxon>
    </lineage>
</organism>
<dbReference type="PANTHER" id="PTHR33371:SF4">
    <property type="entry name" value="INTERMEMBRANE PHOSPHOLIPID TRANSPORT SYSTEM BINDING PROTEIN MLAD"/>
    <property type="match status" value="1"/>
</dbReference>
<feature type="region of interest" description="Disordered" evidence="1">
    <location>
        <begin position="310"/>
        <end position="333"/>
    </location>
</feature>
<keyword evidence="2" id="KW-1133">Transmembrane helix</keyword>
<dbReference type="InterPro" id="IPR003399">
    <property type="entry name" value="Mce/MlaD"/>
</dbReference>
<evidence type="ECO:0000256" key="1">
    <source>
        <dbReference type="SAM" id="MobiDB-lite"/>
    </source>
</evidence>
<feature type="domain" description="Mce/MlaD" evidence="3">
    <location>
        <begin position="36"/>
        <end position="111"/>
    </location>
</feature>
<reference evidence="4" key="2">
    <citation type="submission" date="2021-04" db="EMBL/GenBank/DDBJ databases">
        <authorList>
            <person name="Gilroy R."/>
        </authorList>
    </citation>
    <scope>NUCLEOTIDE SEQUENCE</scope>
    <source>
        <strain evidence="4">5134</strain>
    </source>
</reference>
<dbReference type="AlphaFoldDB" id="A0A9D1Z1G9"/>
<gene>
    <name evidence="4" type="ORF">H9828_09655</name>
</gene>
<evidence type="ECO:0000259" key="3">
    <source>
        <dbReference type="Pfam" id="PF02470"/>
    </source>
</evidence>
<keyword evidence="2" id="KW-0472">Membrane</keyword>